<dbReference type="GO" id="GO:0010436">
    <property type="term" value="F:carotenoid dioxygenase activity"/>
    <property type="evidence" value="ECO:0007669"/>
    <property type="project" value="TreeGrafter"/>
</dbReference>
<dbReference type="PANTHER" id="PTHR10543">
    <property type="entry name" value="BETA-CAROTENE DIOXYGENASE"/>
    <property type="match status" value="1"/>
</dbReference>
<evidence type="ECO:0000256" key="1">
    <source>
        <dbReference type="ARBA" id="ARBA00006787"/>
    </source>
</evidence>
<feature type="binding site" evidence="5">
    <location>
        <position position="211"/>
    </location>
    <ligand>
        <name>Fe cation</name>
        <dbReference type="ChEBI" id="CHEBI:24875"/>
        <note>catalytic</note>
    </ligand>
</feature>
<feature type="binding site" evidence="5">
    <location>
        <position position="491"/>
    </location>
    <ligand>
        <name>Fe cation</name>
        <dbReference type="ChEBI" id="CHEBI:24875"/>
        <note>catalytic</note>
    </ligand>
</feature>
<comment type="cofactor">
    <cofactor evidence="5 6">
        <name>Fe(2+)</name>
        <dbReference type="ChEBI" id="CHEBI:29033"/>
    </cofactor>
    <text evidence="5 6">Binds 1 Fe(2+) ion per subunit.</text>
</comment>
<evidence type="ECO:0000256" key="4">
    <source>
        <dbReference type="ARBA" id="ARBA00023004"/>
    </source>
</evidence>
<dbReference type="EC" id="1.13.11.-" evidence="6"/>
<keyword evidence="4 5" id="KW-0408">Iron</keyword>
<dbReference type="Proteomes" id="UP000193484">
    <property type="component" value="Unassembled WGS sequence"/>
</dbReference>
<dbReference type="PANTHER" id="PTHR10543:SF89">
    <property type="entry name" value="CAROTENOID 9,10(9',10')-CLEAVAGE DIOXYGENASE 1"/>
    <property type="match status" value="1"/>
</dbReference>
<keyword evidence="6" id="KW-0223">Dioxygenase</keyword>
<name>A0A1X1RBS2_MYCFA</name>
<keyword evidence="8" id="KW-1185">Reference proteome</keyword>
<feature type="binding site" evidence="5">
    <location>
        <position position="314"/>
    </location>
    <ligand>
        <name>Fe cation</name>
        <dbReference type="ChEBI" id="CHEBI:24875"/>
        <note>catalytic</note>
    </ligand>
</feature>
<dbReference type="STRING" id="1793.AWC04_11775"/>
<proteinExistence type="inferred from homology"/>
<dbReference type="EMBL" id="LQOJ01000040">
    <property type="protein sequence ID" value="ORV02596.1"/>
    <property type="molecule type" value="Genomic_DNA"/>
</dbReference>
<dbReference type="InterPro" id="IPR004294">
    <property type="entry name" value="Carotenoid_Oase"/>
</dbReference>
<dbReference type="OrthoDB" id="6636843at2"/>
<evidence type="ECO:0000313" key="7">
    <source>
        <dbReference type="EMBL" id="ORV02596.1"/>
    </source>
</evidence>
<comment type="similarity">
    <text evidence="1 6">Belongs to the carotenoid oxygenase family.</text>
</comment>
<sequence length="501" mass="54475">MTTSTPAPAATNPYLTGVLGPVAAEVEATDLRVTGELPAHLDGRYLRNGPNPAGPVDPARYHWFAGDAMVHGLALRDGRALWYRNRWVRTAAVARTLGEPRPPLDPGAGMLSVAPNTNVIEHAGQTLALVEGGGANYRLSEDLGTLGTCDFDGTLRGGYTAHPHRDPHTGELHAVSYSFARGTNVTYSVIDAAGRLRRSVDIPVHGFPMMHDFTLTEKYVVIYDLPVTFDPAGAIPDSVPRLVRPAARALISRLAGRVRVPGPIAARIAADTTALQSLPFAWNPDYPARVGVLPRDGEADDIRWFDVDPCFVFHPVNGFSEQRDGQEVLVLDVIRYERMFDRDRRGPSEGEARLDRWEINLSTGRVTGQTRDDRPQEFPRINESRTGRPHRFGYTVGIDGLFAGAADLRGSVFKQDFHTGGTVAARLEPGVAVGELCFVPTPGGTAEDDGVLMGFGWHRDRDEGRLLVLDAGTLETVATVHLPQRVPLGFHGNWCPRATAV</sequence>
<comment type="caution">
    <text evidence="7">The sequence shown here is derived from an EMBL/GenBank/DDBJ whole genome shotgun (WGS) entry which is preliminary data.</text>
</comment>
<gene>
    <name evidence="7" type="ORF">AWC04_11775</name>
</gene>
<reference evidence="7 8" key="1">
    <citation type="submission" date="2016-01" db="EMBL/GenBank/DDBJ databases">
        <title>The new phylogeny of the genus Mycobacterium.</title>
        <authorList>
            <person name="Tarcisio F."/>
            <person name="Conor M."/>
            <person name="Antonella G."/>
            <person name="Elisabetta G."/>
            <person name="Giulia F.S."/>
            <person name="Sara T."/>
            <person name="Anna F."/>
            <person name="Clotilde B."/>
            <person name="Roberto B."/>
            <person name="Veronica D.S."/>
            <person name="Fabio R."/>
            <person name="Monica P."/>
            <person name="Olivier J."/>
            <person name="Enrico T."/>
            <person name="Nicola S."/>
        </authorList>
    </citation>
    <scope>NUCLEOTIDE SEQUENCE [LARGE SCALE GENOMIC DNA]</scope>
    <source>
        <strain evidence="7 8">DSM 44179</strain>
    </source>
</reference>
<dbReference type="RefSeq" id="WP_085096326.1">
    <property type="nucleotide sequence ID" value="NZ_AP022603.1"/>
</dbReference>
<evidence type="ECO:0000256" key="2">
    <source>
        <dbReference type="ARBA" id="ARBA00022723"/>
    </source>
</evidence>
<keyword evidence="3 6" id="KW-0560">Oxidoreductase</keyword>
<evidence type="ECO:0000256" key="6">
    <source>
        <dbReference type="RuleBase" id="RU364048"/>
    </source>
</evidence>
<organism evidence="7 8">
    <name type="scientific">Mycolicibacterium fallax</name>
    <name type="common">Mycobacterium fallax</name>
    <dbReference type="NCBI Taxonomy" id="1793"/>
    <lineage>
        <taxon>Bacteria</taxon>
        <taxon>Bacillati</taxon>
        <taxon>Actinomycetota</taxon>
        <taxon>Actinomycetes</taxon>
        <taxon>Mycobacteriales</taxon>
        <taxon>Mycobacteriaceae</taxon>
        <taxon>Mycolicibacterium</taxon>
    </lineage>
</organism>
<dbReference type="Pfam" id="PF03055">
    <property type="entry name" value="RPE65"/>
    <property type="match status" value="1"/>
</dbReference>
<evidence type="ECO:0000256" key="3">
    <source>
        <dbReference type="ARBA" id="ARBA00023002"/>
    </source>
</evidence>
<protein>
    <recommendedName>
        <fullName evidence="6">Dioxygenase</fullName>
        <ecNumber evidence="6">1.13.11.-</ecNumber>
    </recommendedName>
</protein>
<evidence type="ECO:0000256" key="5">
    <source>
        <dbReference type="PIRSR" id="PIRSR604294-1"/>
    </source>
</evidence>
<dbReference type="AlphaFoldDB" id="A0A1X1RBS2"/>
<dbReference type="GO" id="GO:0046872">
    <property type="term" value="F:metal ion binding"/>
    <property type="evidence" value="ECO:0007669"/>
    <property type="project" value="UniProtKB-KW"/>
</dbReference>
<feature type="binding site" evidence="5">
    <location>
        <position position="162"/>
    </location>
    <ligand>
        <name>Fe cation</name>
        <dbReference type="ChEBI" id="CHEBI:24875"/>
        <note>catalytic</note>
    </ligand>
</feature>
<accession>A0A1X1RBS2</accession>
<evidence type="ECO:0000313" key="8">
    <source>
        <dbReference type="Proteomes" id="UP000193484"/>
    </source>
</evidence>
<keyword evidence="2 5" id="KW-0479">Metal-binding</keyword>
<dbReference type="GO" id="GO:0016121">
    <property type="term" value="P:carotene catabolic process"/>
    <property type="evidence" value="ECO:0007669"/>
    <property type="project" value="TreeGrafter"/>
</dbReference>